<evidence type="ECO:0000256" key="8">
    <source>
        <dbReference type="ARBA" id="ARBA00022832"/>
    </source>
</evidence>
<dbReference type="Pfam" id="PF02230">
    <property type="entry name" value="Abhydrolase_2"/>
    <property type="match status" value="1"/>
</dbReference>
<comment type="function">
    <text evidence="10">Hydrolyzes fatty acids from S-acylated cysteine residues in proteins with a strong preference for palmitoylated G-alpha proteins over other acyl substrates. Mediates the deacylation of G-alpha proteins such as GPA1 in vivo, but has weak or no activity toward palmitoylated Ras proteins. Has weak lysophospholipase activity in vitro; however such activity may not exist in vivo.</text>
</comment>
<dbReference type="STRING" id="86259.A0A4Z1P326"/>
<dbReference type="EMBL" id="SNSC02000019">
    <property type="protein sequence ID" value="TID16038.1"/>
    <property type="molecule type" value="Genomic_DNA"/>
</dbReference>
<protein>
    <recommendedName>
        <fullName evidence="4">Acyl-protein thioesterase 1</fullName>
        <ecNumber evidence="3">3.1.2.22</ecNumber>
    </recommendedName>
    <alternativeName>
        <fullName evidence="11">Palmitoyl-protein hydrolase</fullName>
    </alternativeName>
</protein>
<dbReference type="Gene3D" id="3.40.50.1820">
    <property type="entry name" value="alpha/beta hydrolase"/>
    <property type="match status" value="1"/>
</dbReference>
<keyword evidence="7" id="KW-0378">Hydrolase</keyword>
<evidence type="ECO:0000313" key="15">
    <source>
        <dbReference type="Proteomes" id="UP000298493"/>
    </source>
</evidence>
<dbReference type="EC" id="3.1.2.22" evidence="3"/>
<proteinExistence type="inferred from homology"/>
<comment type="subcellular location">
    <subcellularLocation>
        <location evidence="1">Cytoplasm</location>
    </subcellularLocation>
</comment>
<dbReference type="GO" id="GO:0008474">
    <property type="term" value="F:palmitoyl-(protein) hydrolase activity"/>
    <property type="evidence" value="ECO:0007669"/>
    <property type="project" value="UniProtKB-EC"/>
</dbReference>
<evidence type="ECO:0000259" key="13">
    <source>
        <dbReference type="Pfam" id="PF02230"/>
    </source>
</evidence>
<dbReference type="InterPro" id="IPR029058">
    <property type="entry name" value="AB_hydrolase_fold"/>
</dbReference>
<evidence type="ECO:0000256" key="11">
    <source>
        <dbReference type="ARBA" id="ARBA00031195"/>
    </source>
</evidence>
<keyword evidence="8" id="KW-0276">Fatty acid metabolism</keyword>
<dbReference type="AlphaFoldDB" id="A0A4Z1P326"/>
<evidence type="ECO:0000256" key="4">
    <source>
        <dbReference type="ARBA" id="ARBA00014923"/>
    </source>
</evidence>
<keyword evidence="15" id="KW-1185">Reference proteome</keyword>
<reference evidence="14 15" key="1">
    <citation type="submission" date="2019-04" db="EMBL/GenBank/DDBJ databases">
        <title>High contiguity whole genome sequence and gene annotation resource for two Venturia nashicola isolates.</title>
        <authorList>
            <person name="Prokchorchik M."/>
            <person name="Won K."/>
            <person name="Lee Y."/>
            <person name="Choi E.D."/>
            <person name="Segonzac C."/>
            <person name="Sohn K.H."/>
        </authorList>
    </citation>
    <scope>NUCLEOTIDE SEQUENCE [LARGE SCALE GENOMIC DNA]</scope>
    <source>
        <strain evidence="14 15">PRI2</strain>
    </source>
</reference>
<evidence type="ECO:0000256" key="1">
    <source>
        <dbReference type="ARBA" id="ARBA00004496"/>
    </source>
</evidence>
<keyword evidence="5" id="KW-0719">Serine esterase</keyword>
<evidence type="ECO:0000256" key="9">
    <source>
        <dbReference type="ARBA" id="ARBA00023098"/>
    </source>
</evidence>
<dbReference type="Proteomes" id="UP000298493">
    <property type="component" value="Unassembled WGS sequence"/>
</dbReference>
<organism evidence="14 15">
    <name type="scientific">Venturia nashicola</name>
    <dbReference type="NCBI Taxonomy" id="86259"/>
    <lineage>
        <taxon>Eukaryota</taxon>
        <taxon>Fungi</taxon>
        <taxon>Dikarya</taxon>
        <taxon>Ascomycota</taxon>
        <taxon>Pezizomycotina</taxon>
        <taxon>Dothideomycetes</taxon>
        <taxon>Pleosporomycetidae</taxon>
        <taxon>Venturiales</taxon>
        <taxon>Venturiaceae</taxon>
        <taxon>Venturia</taxon>
    </lineage>
</organism>
<dbReference type="GO" id="GO:0005737">
    <property type="term" value="C:cytoplasm"/>
    <property type="evidence" value="ECO:0007669"/>
    <property type="project" value="UniProtKB-SubCell"/>
</dbReference>
<dbReference type="FunFam" id="3.40.50.1820:FF:000010">
    <property type="entry name" value="Acyl-protein thioesterase 2"/>
    <property type="match status" value="1"/>
</dbReference>
<name>A0A4Z1P326_9PEZI</name>
<gene>
    <name evidence="14" type="ORF">E6O75_ATG09096</name>
</gene>
<feature type="domain" description="Phospholipase/carboxylesterase/thioesterase" evidence="13">
    <location>
        <begin position="6"/>
        <end position="233"/>
    </location>
</feature>
<dbReference type="SUPFAM" id="SSF53474">
    <property type="entry name" value="alpha/beta-Hydrolases"/>
    <property type="match status" value="1"/>
</dbReference>
<sequence length="243" mass="26455">MSGPAALVVPAIKRHTATIIVAHGLGDSGNGWVFLAENWRRRNKFEEVKFVFPNAPNIPITLNGGMRMPGWYDIVRKRDDSNTSLSAISQAEDETGITRTQAYFHSLIAEEASKGIPTERIVLGGFSQGGAMSLFAGLTAPSKLGGIFGLSCYMLLQGKLKDKIAQSGSANNTTKIFMGHGDDDQVVKYDWGKATADRLKEWGHEVDFKTYKNLPHSAAPEEIDDLEAFLNQVIPAQGDSSKV</sequence>
<dbReference type="GO" id="GO:0006631">
    <property type="term" value="P:fatty acid metabolic process"/>
    <property type="evidence" value="ECO:0007669"/>
    <property type="project" value="UniProtKB-KW"/>
</dbReference>
<evidence type="ECO:0000256" key="10">
    <source>
        <dbReference type="ARBA" id="ARBA00029392"/>
    </source>
</evidence>
<keyword evidence="6" id="KW-0963">Cytoplasm</keyword>
<evidence type="ECO:0000256" key="12">
    <source>
        <dbReference type="ARBA" id="ARBA00047337"/>
    </source>
</evidence>
<dbReference type="OrthoDB" id="2418081at2759"/>
<dbReference type="PANTHER" id="PTHR10655">
    <property type="entry name" value="LYSOPHOSPHOLIPASE-RELATED"/>
    <property type="match status" value="1"/>
</dbReference>
<keyword evidence="9" id="KW-0443">Lipid metabolism</keyword>
<comment type="similarity">
    <text evidence="2">Belongs to the AB hydrolase superfamily. AB hydrolase 2 family.</text>
</comment>
<comment type="catalytic activity">
    <reaction evidence="12">
        <text>S-hexadecanoyl-L-cysteinyl-[protein] + H2O = L-cysteinyl-[protein] + hexadecanoate + H(+)</text>
        <dbReference type="Rhea" id="RHEA:19233"/>
        <dbReference type="Rhea" id="RHEA-COMP:10131"/>
        <dbReference type="Rhea" id="RHEA-COMP:11032"/>
        <dbReference type="ChEBI" id="CHEBI:7896"/>
        <dbReference type="ChEBI" id="CHEBI:15377"/>
        <dbReference type="ChEBI" id="CHEBI:15378"/>
        <dbReference type="ChEBI" id="CHEBI:29950"/>
        <dbReference type="ChEBI" id="CHEBI:74151"/>
        <dbReference type="EC" id="3.1.2.22"/>
    </reaction>
</comment>
<evidence type="ECO:0000256" key="7">
    <source>
        <dbReference type="ARBA" id="ARBA00022801"/>
    </source>
</evidence>
<dbReference type="InterPro" id="IPR003140">
    <property type="entry name" value="PLipase/COase/thioEstase"/>
</dbReference>
<dbReference type="InterPro" id="IPR050565">
    <property type="entry name" value="LYPA1-2/EST-like"/>
</dbReference>
<accession>A0A4Z1P326</accession>
<comment type="caution">
    <text evidence="14">The sequence shown here is derived from an EMBL/GenBank/DDBJ whole genome shotgun (WGS) entry which is preliminary data.</text>
</comment>
<evidence type="ECO:0000256" key="5">
    <source>
        <dbReference type="ARBA" id="ARBA00022487"/>
    </source>
</evidence>
<evidence type="ECO:0000313" key="14">
    <source>
        <dbReference type="EMBL" id="TID16038.1"/>
    </source>
</evidence>
<dbReference type="GO" id="GO:0052689">
    <property type="term" value="F:carboxylic ester hydrolase activity"/>
    <property type="evidence" value="ECO:0007669"/>
    <property type="project" value="UniProtKB-KW"/>
</dbReference>
<dbReference type="PANTHER" id="PTHR10655:SF17">
    <property type="entry name" value="LYSOPHOSPHOLIPASE-LIKE PROTEIN 1"/>
    <property type="match status" value="1"/>
</dbReference>
<evidence type="ECO:0000256" key="3">
    <source>
        <dbReference type="ARBA" id="ARBA00012423"/>
    </source>
</evidence>
<evidence type="ECO:0000256" key="2">
    <source>
        <dbReference type="ARBA" id="ARBA00006499"/>
    </source>
</evidence>
<evidence type="ECO:0000256" key="6">
    <source>
        <dbReference type="ARBA" id="ARBA00022490"/>
    </source>
</evidence>